<name>A0ABN9R7W4_9DINO</name>
<comment type="caution">
    <text evidence="1">The sequence shown here is derived from an EMBL/GenBank/DDBJ whole genome shotgun (WGS) entry which is preliminary data.</text>
</comment>
<proteinExistence type="predicted"/>
<evidence type="ECO:0000313" key="1">
    <source>
        <dbReference type="EMBL" id="CAK0814941.1"/>
    </source>
</evidence>
<keyword evidence="2" id="KW-1185">Reference proteome</keyword>
<dbReference type="EMBL" id="CAUYUJ010005781">
    <property type="protein sequence ID" value="CAK0814941.1"/>
    <property type="molecule type" value="Genomic_DNA"/>
</dbReference>
<organism evidence="1 2">
    <name type="scientific">Prorocentrum cordatum</name>
    <dbReference type="NCBI Taxonomy" id="2364126"/>
    <lineage>
        <taxon>Eukaryota</taxon>
        <taxon>Sar</taxon>
        <taxon>Alveolata</taxon>
        <taxon>Dinophyceae</taxon>
        <taxon>Prorocentrales</taxon>
        <taxon>Prorocentraceae</taxon>
        <taxon>Prorocentrum</taxon>
    </lineage>
</organism>
<accession>A0ABN9R7W4</accession>
<sequence>MFFCSTLFCHEELSGSGCSAPPRSYLRVPPLLMYSRSSAPVPPEARLPAFPVVTSLSAAPSMDSIPALGSMLPDRPVELWRATAKNESPIQHAIAEIPGL</sequence>
<evidence type="ECO:0000313" key="2">
    <source>
        <dbReference type="Proteomes" id="UP001189429"/>
    </source>
</evidence>
<protein>
    <recommendedName>
        <fullName evidence="3">3-deoxy-7-phosphoheptulonate synthase</fullName>
    </recommendedName>
</protein>
<dbReference type="Proteomes" id="UP001189429">
    <property type="component" value="Unassembled WGS sequence"/>
</dbReference>
<evidence type="ECO:0008006" key="3">
    <source>
        <dbReference type="Google" id="ProtNLM"/>
    </source>
</evidence>
<gene>
    <name evidence="1" type="ORF">PCOR1329_LOCUS18420</name>
</gene>
<reference evidence="1" key="1">
    <citation type="submission" date="2023-10" db="EMBL/GenBank/DDBJ databases">
        <authorList>
            <person name="Chen Y."/>
            <person name="Shah S."/>
            <person name="Dougan E. K."/>
            <person name="Thang M."/>
            <person name="Chan C."/>
        </authorList>
    </citation>
    <scope>NUCLEOTIDE SEQUENCE [LARGE SCALE GENOMIC DNA]</scope>
</reference>